<keyword evidence="1 7" id="KW-0808">Transferase</keyword>
<dbReference type="Proteomes" id="UP000233293">
    <property type="component" value="Unassembled WGS sequence"/>
</dbReference>
<comment type="catalytic activity">
    <reaction evidence="7">
        <text>[glutamine synthetase]-O(4)-(5'-adenylyl)-L-tyrosine + phosphate = [glutamine synthetase]-L-tyrosine + ADP</text>
        <dbReference type="Rhea" id="RHEA:43716"/>
        <dbReference type="Rhea" id="RHEA-COMP:10660"/>
        <dbReference type="Rhea" id="RHEA-COMP:10661"/>
        <dbReference type="ChEBI" id="CHEBI:43474"/>
        <dbReference type="ChEBI" id="CHEBI:46858"/>
        <dbReference type="ChEBI" id="CHEBI:83624"/>
        <dbReference type="ChEBI" id="CHEBI:456216"/>
        <dbReference type="EC" id="2.7.7.89"/>
    </reaction>
</comment>
<dbReference type="GO" id="GO:0005524">
    <property type="term" value="F:ATP binding"/>
    <property type="evidence" value="ECO:0007669"/>
    <property type="project" value="UniProtKB-UniRule"/>
</dbReference>
<evidence type="ECO:0000256" key="3">
    <source>
        <dbReference type="ARBA" id="ARBA00022741"/>
    </source>
</evidence>
<feature type="domain" description="Glutamate-ammonia ligase adenylyltransferase repeated" evidence="8">
    <location>
        <begin position="38"/>
        <end position="280"/>
    </location>
</feature>
<dbReference type="Gene3D" id="3.30.460.10">
    <property type="entry name" value="Beta Polymerase, domain 2"/>
    <property type="match status" value="2"/>
</dbReference>
<dbReference type="HAMAP" id="MF_00802">
    <property type="entry name" value="GlnE"/>
    <property type="match status" value="1"/>
</dbReference>
<evidence type="ECO:0000256" key="5">
    <source>
        <dbReference type="ARBA" id="ARBA00022842"/>
    </source>
</evidence>
<accession>A0A2N3PXS7</accession>
<comment type="function">
    <text evidence="7">Involved in the regulation of glutamine synthetase GlnA, a key enzyme in the process to assimilate ammonia. When cellular nitrogen levels are high, the C-terminal adenylyl transferase (AT) inactivates GlnA by covalent transfer of an adenylyl group from ATP to specific tyrosine residue of GlnA, thus reducing its activity. Conversely, when nitrogen levels are low, the N-terminal adenylyl removase (AR) activates GlnA by removing the adenylyl group by phosphorolysis, increasing its activity. The regulatory region of GlnE binds the signal transduction protein PII (GlnB) which indicates the nitrogen status of the cell.</text>
</comment>
<dbReference type="Pfam" id="PF03710">
    <property type="entry name" value="GlnE"/>
    <property type="match status" value="2"/>
</dbReference>
<evidence type="ECO:0000256" key="1">
    <source>
        <dbReference type="ARBA" id="ARBA00022679"/>
    </source>
</evidence>
<dbReference type="PANTHER" id="PTHR30621">
    <property type="entry name" value="GLUTAMINE SYNTHETASE ADENYLYLTRANSFERASE"/>
    <property type="match status" value="1"/>
</dbReference>
<feature type="region of interest" description="Adenylyl removase" evidence="7">
    <location>
        <begin position="1"/>
        <end position="447"/>
    </location>
</feature>
<dbReference type="CDD" id="cd05401">
    <property type="entry name" value="NT_GlnE_GlnD_like"/>
    <property type="match status" value="2"/>
</dbReference>
<feature type="region of interest" description="Adenylyl transferase" evidence="7">
    <location>
        <begin position="451"/>
        <end position="981"/>
    </location>
</feature>
<dbReference type="PANTHER" id="PTHR30621:SF0">
    <property type="entry name" value="BIFUNCTIONAL GLUTAMINE SYNTHETASE ADENYLYLTRANSFERASE_ADENYLYL-REMOVING ENZYME"/>
    <property type="match status" value="1"/>
</dbReference>
<evidence type="ECO:0000259" key="9">
    <source>
        <dbReference type="Pfam" id="PF08335"/>
    </source>
</evidence>
<dbReference type="SUPFAM" id="SSF81301">
    <property type="entry name" value="Nucleotidyltransferase"/>
    <property type="match status" value="2"/>
</dbReference>
<keyword evidence="5 7" id="KW-0460">Magnesium</keyword>
<reference evidence="11" key="1">
    <citation type="submission" date="2017-12" db="EMBL/GenBank/DDBJ databases">
        <title>Draft genome sequence of Telmatospirillum siberiense 26-4b1T, an acidotolerant peatland alphaproteobacterium potentially involved in sulfur cycling.</title>
        <authorList>
            <person name="Hausmann B."/>
            <person name="Pjevac P."/>
            <person name="Schreck K."/>
            <person name="Herbold C.W."/>
            <person name="Daims H."/>
            <person name="Wagner M."/>
            <person name="Pester M."/>
            <person name="Loy A."/>
        </authorList>
    </citation>
    <scope>NUCLEOTIDE SEQUENCE [LARGE SCALE GENOMIC DNA]</scope>
    <source>
        <strain evidence="11">26-4b1</strain>
    </source>
</reference>
<dbReference type="SUPFAM" id="SSF81593">
    <property type="entry name" value="Nucleotidyltransferase substrate binding subunit/domain"/>
    <property type="match status" value="2"/>
</dbReference>
<name>A0A2N3PXS7_9PROT</name>
<dbReference type="InterPro" id="IPR013546">
    <property type="entry name" value="PII_UdlTrfase/GS_AdlTrfase"/>
</dbReference>
<evidence type="ECO:0000259" key="8">
    <source>
        <dbReference type="Pfam" id="PF03710"/>
    </source>
</evidence>
<dbReference type="InterPro" id="IPR043519">
    <property type="entry name" value="NT_sf"/>
</dbReference>
<dbReference type="GO" id="GO:0008882">
    <property type="term" value="F:[glutamate-ammonia-ligase] adenylyltransferase activity"/>
    <property type="evidence" value="ECO:0007669"/>
    <property type="project" value="UniProtKB-UniRule"/>
</dbReference>
<comment type="catalytic activity">
    <reaction evidence="7">
        <text>[glutamine synthetase]-L-tyrosine + ATP = [glutamine synthetase]-O(4)-(5'-adenylyl)-L-tyrosine + diphosphate</text>
        <dbReference type="Rhea" id="RHEA:18589"/>
        <dbReference type="Rhea" id="RHEA-COMP:10660"/>
        <dbReference type="Rhea" id="RHEA-COMP:10661"/>
        <dbReference type="ChEBI" id="CHEBI:30616"/>
        <dbReference type="ChEBI" id="CHEBI:33019"/>
        <dbReference type="ChEBI" id="CHEBI:46858"/>
        <dbReference type="ChEBI" id="CHEBI:83624"/>
        <dbReference type="EC" id="2.7.7.42"/>
    </reaction>
</comment>
<keyword evidence="11" id="KW-1185">Reference proteome</keyword>
<feature type="domain" description="Glutamate-ammonia ligase adenylyltransferase repeated" evidence="8">
    <location>
        <begin position="557"/>
        <end position="797"/>
    </location>
</feature>
<keyword evidence="3 7" id="KW-0547">Nucleotide-binding</keyword>
<keyword evidence="4 7" id="KW-0067">ATP-binding</keyword>
<dbReference type="NCBIfam" id="NF010706">
    <property type="entry name" value="PRK14108.1"/>
    <property type="match status" value="1"/>
</dbReference>
<dbReference type="InterPro" id="IPR005190">
    <property type="entry name" value="GlnE_rpt_dom"/>
</dbReference>
<dbReference type="Gene3D" id="1.20.120.1510">
    <property type="match status" value="1"/>
</dbReference>
<dbReference type="Gene3D" id="1.20.120.330">
    <property type="entry name" value="Nucleotidyltransferases domain 2"/>
    <property type="match status" value="2"/>
</dbReference>
<dbReference type="InterPro" id="IPR023057">
    <property type="entry name" value="GlnE"/>
</dbReference>
<dbReference type="GO" id="GO:0000287">
    <property type="term" value="F:magnesium ion binding"/>
    <property type="evidence" value="ECO:0007669"/>
    <property type="project" value="UniProtKB-UniRule"/>
</dbReference>
<feature type="domain" description="PII-uridylyltransferase/Glutamine-synthetase adenylyltransferase" evidence="9">
    <location>
        <begin position="304"/>
        <end position="444"/>
    </location>
</feature>
<comment type="caution">
    <text evidence="10">The sequence shown here is derived from an EMBL/GenBank/DDBJ whole genome shotgun (WGS) entry which is preliminary data.</text>
</comment>
<dbReference type="GO" id="GO:0005829">
    <property type="term" value="C:cytosol"/>
    <property type="evidence" value="ECO:0007669"/>
    <property type="project" value="TreeGrafter"/>
</dbReference>
<evidence type="ECO:0000256" key="6">
    <source>
        <dbReference type="ARBA" id="ARBA00023268"/>
    </source>
</evidence>
<comment type="similarity">
    <text evidence="7">Belongs to the GlnE family.</text>
</comment>
<comment type="cofactor">
    <cofactor evidence="7">
        <name>Mg(2+)</name>
        <dbReference type="ChEBI" id="CHEBI:18420"/>
    </cofactor>
</comment>
<feature type="domain" description="PII-uridylyltransferase/Glutamine-synthetase adenylyltransferase" evidence="9">
    <location>
        <begin position="828"/>
        <end position="913"/>
    </location>
</feature>
<evidence type="ECO:0000256" key="4">
    <source>
        <dbReference type="ARBA" id="ARBA00022840"/>
    </source>
</evidence>
<dbReference type="GO" id="GO:0000820">
    <property type="term" value="P:regulation of glutamine family amino acid metabolic process"/>
    <property type="evidence" value="ECO:0007669"/>
    <property type="project" value="UniProtKB-UniRule"/>
</dbReference>
<evidence type="ECO:0000313" key="10">
    <source>
        <dbReference type="EMBL" id="PKU25212.1"/>
    </source>
</evidence>
<gene>
    <name evidence="7" type="primary">glnE</name>
    <name evidence="10" type="ORF">CWS72_07790</name>
</gene>
<dbReference type="AlphaFoldDB" id="A0A2N3PXS7"/>
<protein>
    <recommendedName>
        <fullName evidence="7">Bifunctional glutamine synthetase adenylyltransferase/adenylyl-removing enzyme</fullName>
    </recommendedName>
    <alternativeName>
        <fullName evidence="7">ATP:glutamine synthetase adenylyltransferase</fullName>
    </alternativeName>
    <alternativeName>
        <fullName evidence="7">ATase</fullName>
    </alternativeName>
    <domain>
        <recommendedName>
            <fullName evidence="7">Glutamine synthetase adenylyl-L-tyrosine phosphorylase</fullName>
            <ecNumber evidence="7">2.7.7.89</ecNumber>
        </recommendedName>
        <alternativeName>
            <fullName evidence="7">Adenylyl removase</fullName>
            <shortName evidence="7">AR</shortName>
            <shortName evidence="7">AT-N</shortName>
        </alternativeName>
    </domain>
    <domain>
        <recommendedName>
            <fullName evidence="7">Glutamine synthetase adenylyl transferase</fullName>
            <ecNumber evidence="7">2.7.7.42</ecNumber>
        </recommendedName>
        <alternativeName>
            <fullName evidence="7">Adenylyl transferase</fullName>
            <shortName evidence="7">AT</shortName>
            <shortName evidence="7">AT-C</shortName>
        </alternativeName>
    </domain>
</protein>
<dbReference type="GO" id="GO:0016874">
    <property type="term" value="F:ligase activity"/>
    <property type="evidence" value="ECO:0007669"/>
    <property type="project" value="UniProtKB-KW"/>
</dbReference>
<keyword evidence="10" id="KW-0436">Ligase</keyword>
<dbReference type="EC" id="2.7.7.42" evidence="7"/>
<dbReference type="EMBL" id="PIUM01000006">
    <property type="protein sequence ID" value="PKU25212.1"/>
    <property type="molecule type" value="Genomic_DNA"/>
</dbReference>
<dbReference type="Pfam" id="PF08335">
    <property type="entry name" value="GlnD_UR_UTase"/>
    <property type="match status" value="2"/>
</dbReference>
<proteinExistence type="inferred from homology"/>
<dbReference type="GO" id="GO:0047388">
    <property type="term" value="F:[glutamine synthetase]-adenylyl-L-tyrosine phosphorylase activity"/>
    <property type="evidence" value="ECO:0007669"/>
    <property type="project" value="UniProtKB-EC"/>
</dbReference>
<evidence type="ECO:0000256" key="7">
    <source>
        <dbReference type="HAMAP-Rule" id="MF_00802"/>
    </source>
</evidence>
<evidence type="ECO:0000256" key="2">
    <source>
        <dbReference type="ARBA" id="ARBA00022695"/>
    </source>
</evidence>
<keyword evidence="6 7" id="KW-0511">Multifunctional enzyme</keyword>
<evidence type="ECO:0000313" key="11">
    <source>
        <dbReference type="Proteomes" id="UP000233293"/>
    </source>
</evidence>
<sequence length="981" mass="108815">MAERNRERWLEDAAQWEDAALVAFARNLADDPARRRLLDAVFGNSPYLTQSLIREPDVLRRFLSDGPDPTFEAVLGTLTADNEGAEDTPAVMDRLRIAKRRAALIIGLADICELWPLEAITGALTRLADATLSHATRHLLGRAHGAGEIVLPHPDAPDRDCGLVILGMGKLGAGELNYSSDVDLIILYEEGKVAYQGRRTVQEFFVRLSRDLVRLMEELTGEGYVFRTDLRLRPDPGSTPLAISLEAAETYYEGFGQNWERAAMIKARPVAGDLEMGREFVKFLRPFIWRRHLDFAAIQDIHSIKRQINAHKGGGRIAVAGHNIKLGRGGIREIEFFAQTQQLIWGGRQSDLRTPKTTDALTALAAAGHVDPAAAGELIEAYGFLRRLEHRLQMIDDQQTQTLPEDREKLRALGVFLGFGGFEGFAEALTGTLRTVESHYAHLFEDAPPLSAEGNLVFTGGESDPETLKTITGLGFTQSEAICSVIRGWHHGRVRATRSTRAREMLTELTPALLAALARTADPDAAFHRFDGFLSRLPAGVPLFALFSANPSLLDLVAEIMGDAPRLAEWLSANTTLLDSVLTSGFFDAPPPRAILVEEASRVFDQSADYQEMLDVARRWVNEQKFRIGVQTLRNLLDPQQAGRHLSDLADAALATIQPRVEAEFALQYGRVPGRGMAIVAMGKMGSREMTATSDLDLILVYDMEDDLDQSDGVKQLTPSAYYARLTQRIINALTAKTGEGALYEVDMRLRPSGNAGPIATSLSAFAQYHANMAWTWEHLALTRARVITGNDSLRGAIEEVIRQTLESRRDPVKLLVDVADMRLRIAREHKADSPWEVKHLRGGLVDIEFIAQYLQLRWGADHPSLIRTNTDDVLAEALRLNLLPRDQGELLRDALRLWSAIQQVLRQSIEGRFDEEKAPGRLKEVLVRATGSTHFEGLRVLMDERARQVMGLYEQLIDTPVGALRTALGENADLKDKESS</sequence>
<organism evidence="10 11">
    <name type="scientific">Telmatospirillum siberiense</name>
    <dbReference type="NCBI Taxonomy" id="382514"/>
    <lineage>
        <taxon>Bacteria</taxon>
        <taxon>Pseudomonadati</taxon>
        <taxon>Pseudomonadota</taxon>
        <taxon>Alphaproteobacteria</taxon>
        <taxon>Rhodospirillales</taxon>
        <taxon>Rhodospirillaceae</taxon>
        <taxon>Telmatospirillum</taxon>
    </lineage>
</organism>
<dbReference type="OrthoDB" id="9759366at2"/>
<dbReference type="EC" id="2.7.7.89" evidence="7"/>
<keyword evidence="2 7" id="KW-0548">Nucleotidyltransferase</keyword>
<dbReference type="NCBIfam" id="NF008292">
    <property type="entry name" value="PRK11072.1"/>
    <property type="match status" value="1"/>
</dbReference>